<dbReference type="GO" id="GO:0048269">
    <property type="term" value="C:methionine adenosyltransferase complex"/>
    <property type="evidence" value="ECO:0007669"/>
    <property type="project" value="TreeGrafter"/>
</dbReference>
<keyword evidence="6" id="KW-0521">NADP</keyword>
<keyword evidence="6" id="KW-0560">Oxidoreductase</keyword>
<dbReference type="GO" id="GO:0004553">
    <property type="term" value="F:hydrolase activity, hydrolyzing O-glycosyl compounds"/>
    <property type="evidence" value="ECO:0007669"/>
    <property type="project" value="InterPro"/>
</dbReference>
<dbReference type="Gene3D" id="3.40.50.720">
    <property type="entry name" value="NAD(P)-binding Rossmann-like Domain"/>
    <property type="match status" value="1"/>
</dbReference>
<dbReference type="GO" id="GO:0005975">
    <property type="term" value="P:carbohydrate metabolic process"/>
    <property type="evidence" value="ECO:0007669"/>
    <property type="project" value="InterPro"/>
</dbReference>
<dbReference type="AlphaFoldDB" id="A0AA87XT35"/>
<dbReference type="GO" id="GO:0008831">
    <property type="term" value="F:dTDP-4-dehydrorhamnose reductase activity"/>
    <property type="evidence" value="ECO:0007669"/>
    <property type="project" value="UniProtKB-EC"/>
</dbReference>
<comment type="catalytic activity">
    <reaction evidence="5 6">
        <text>dTDP-beta-L-rhamnose + NADP(+) = dTDP-4-dehydro-beta-L-rhamnose + NADPH + H(+)</text>
        <dbReference type="Rhea" id="RHEA:21796"/>
        <dbReference type="ChEBI" id="CHEBI:15378"/>
        <dbReference type="ChEBI" id="CHEBI:57510"/>
        <dbReference type="ChEBI" id="CHEBI:57783"/>
        <dbReference type="ChEBI" id="CHEBI:58349"/>
        <dbReference type="ChEBI" id="CHEBI:62830"/>
        <dbReference type="EC" id="1.1.1.133"/>
    </reaction>
</comment>
<dbReference type="RefSeq" id="WP_229420871.1">
    <property type="nucleotide sequence ID" value="NZ_BMWV01000004.1"/>
</dbReference>
<comment type="cofactor">
    <cofactor evidence="6">
        <name>Mg(2+)</name>
        <dbReference type="ChEBI" id="CHEBI:18420"/>
    </cofactor>
    <text evidence="6">Binds 1 Mg(2+) ion per monomer.</text>
</comment>
<evidence type="ECO:0000256" key="2">
    <source>
        <dbReference type="ARBA" id="ARBA00010944"/>
    </source>
</evidence>
<dbReference type="InterPro" id="IPR005913">
    <property type="entry name" value="dTDP_dehydrorham_reduct"/>
</dbReference>
<dbReference type="Pfam" id="PF04321">
    <property type="entry name" value="RmlD_sub_bind"/>
    <property type="match status" value="1"/>
</dbReference>
<protein>
    <recommendedName>
        <fullName evidence="4 6">dTDP-4-dehydrorhamnose reductase</fullName>
        <ecNumber evidence="3 6">1.1.1.133</ecNumber>
    </recommendedName>
</protein>
<dbReference type="PANTHER" id="PTHR10491">
    <property type="entry name" value="DTDP-4-DEHYDRORHAMNOSE REDUCTASE"/>
    <property type="match status" value="1"/>
</dbReference>
<dbReference type="GO" id="GO:0048270">
    <property type="term" value="F:methionine adenosyltransferase regulator activity"/>
    <property type="evidence" value="ECO:0007669"/>
    <property type="project" value="TreeGrafter"/>
</dbReference>
<dbReference type="SUPFAM" id="SSF51735">
    <property type="entry name" value="NAD(P)-binding Rossmann-fold domains"/>
    <property type="match status" value="1"/>
</dbReference>
<dbReference type="EMBL" id="BMWV01000004">
    <property type="protein sequence ID" value="GGY38005.1"/>
    <property type="molecule type" value="Genomic_DNA"/>
</dbReference>
<name>A0AA87XT35_9BURK</name>
<evidence type="ECO:0000256" key="5">
    <source>
        <dbReference type="ARBA" id="ARBA00048200"/>
    </source>
</evidence>
<dbReference type="EC" id="1.1.1.133" evidence="3 6"/>
<dbReference type="PANTHER" id="PTHR10491:SF4">
    <property type="entry name" value="METHIONINE ADENOSYLTRANSFERASE 2 SUBUNIT BETA"/>
    <property type="match status" value="1"/>
</dbReference>
<dbReference type="InterPro" id="IPR001360">
    <property type="entry name" value="Glyco_hydro_1"/>
</dbReference>
<comment type="caution">
    <text evidence="8">The sequence shown here is derived from an EMBL/GenBank/DDBJ whole genome shotgun (WGS) entry which is preliminary data.</text>
</comment>
<evidence type="ECO:0000256" key="1">
    <source>
        <dbReference type="ARBA" id="ARBA00004781"/>
    </source>
</evidence>
<comment type="function">
    <text evidence="6">Catalyzes the reduction of dTDP-6-deoxy-L-lyxo-4-hexulose to yield dTDP-L-rhamnose.</text>
</comment>
<dbReference type="Proteomes" id="UP000628442">
    <property type="component" value="Unassembled WGS sequence"/>
</dbReference>
<comment type="pathway">
    <text evidence="1 6">Carbohydrate biosynthesis; dTDP-L-rhamnose biosynthesis.</text>
</comment>
<evidence type="ECO:0000313" key="9">
    <source>
        <dbReference type="Proteomes" id="UP000628442"/>
    </source>
</evidence>
<dbReference type="InterPro" id="IPR036291">
    <property type="entry name" value="NAD(P)-bd_dom_sf"/>
</dbReference>
<evidence type="ECO:0000256" key="6">
    <source>
        <dbReference type="RuleBase" id="RU364082"/>
    </source>
</evidence>
<evidence type="ECO:0000313" key="8">
    <source>
        <dbReference type="EMBL" id="GGY38005.1"/>
    </source>
</evidence>
<sequence>MSHDTNSPASPATGSTALELWGGLECTINRVSDQYFSQMERNGHIDRLDDIDRFASLGIRAVRYPVLWERTAPDGVDKADWSWSDARLPRLRDLGVEPIAGLVHHGSGPMHTSLVSPCFAEKLAEFAGAVAQRYPWLTYYTPVNEPLTTARFSALSGVWYPHARSEQSFVRALLNQCRATILAMRAIRAVNPDAKLVQTDDLSRTYGTPEMAELVDFFNERRWLSWDLLCGMVGPEHALYDFMLKSGADPAELQWFRDNPCPPDIIGVNYYITSERWLDHRVERFPDSHVHEYKGVRHADMETARVLANPTRGIGPLLGEVWERYKLPVAITEAHIDAHREDQLRWLREIWQAAQAQRDDGADIRAVTVWALLGSYDWNCLVTACHGYYEPGPFDVRGAEPRPTAVADLMRRLSSGRRLDHPVLHGSGWWHRPGRFLCQPVAAPAVTASLTERQQARAVMPPILVAGASGALARAFAARCKARNLPCVLAGRDMMDATDPAAVERMIRQHRPWAIVNAAGCRPPAPGMADVGQTDEQYRAHVAGAVVLALAAARHGLPYQMFSSTAVLAGVEGRRDEAAVPVPLDAFGACQAEAERRVQGANPRSLIVRSGQFFSADGDVGLLGQALASLRDGQPVAIPPDLALAPSYLPDLVDACLDLAVDGEQGIWHLSNHGGVAAVDLVARAAQLLGLGTMLVQDAANDAQPVPMLETRRGALLPSLDYALARFAAASQAQAVERRSVPRAGRG</sequence>
<dbReference type="InterPro" id="IPR029903">
    <property type="entry name" value="RmlD-like-bd"/>
</dbReference>
<dbReference type="SUPFAM" id="SSF51445">
    <property type="entry name" value="(Trans)glycosidases"/>
    <property type="match status" value="1"/>
</dbReference>
<proteinExistence type="inferred from homology"/>
<gene>
    <name evidence="8" type="ORF">GCM10007387_19950</name>
</gene>
<comment type="similarity">
    <text evidence="2 6">Belongs to the dTDP-4-dehydrorhamnose reductase family.</text>
</comment>
<dbReference type="Pfam" id="PF00232">
    <property type="entry name" value="Glyco_hydro_1"/>
    <property type="match status" value="1"/>
</dbReference>
<dbReference type="Gene3D" id="3.20.20.80">
    <property type="entry name" value="Glycosidases"/>
    <property type="match status" value="1"/>
</dbReference>
<feature type="domain" description="RmlD-like substrate binding" evidence="7">
    <location>
        <begin position="463"/>
        <end position="708"/>
    </location>
</feature>
<accession>A0AA87XT35</accession>
<dbReference type="InterPro" id="IPR017853">
    <property type="entry name" value="GH"/>
</dbReference>
<reference evidence="8" key="2">
    <citation type="submission" date="2022-12" db="EMBL/GenBank/DDBJ databases">
        <authorList>
            <person name="Sun Q."/>
            <person name="Kim S."/>
        </authorList>
    </citation>
    <scope>NUCLEOTIDE SEQUENCE</scope>
    <source>
        <strain evidence="8">KCTC 12343</strain>
    </source>
</reference>
<organism evidence="8 9">
    <name type="scientific">Pseudoduganella albidiflava</name>
    <dbReference type="NCBI Taxonomy" id="321983"/>
    <lineage>
        <taxon>Bacteria</taxon>
        <taxon>Pseudomonadati</taxon>
        <taxon>Pseudomonadota</taxon>
        <taxon>Betaproteobacteria</taxon>
        <taxon>Burkholderiales</taxon>
        <taxon>Oxalobacteraceae</taxon>
        <taxon>Telluria group</taxon>
        <taxon>Pseudoduganella</taxon>
    </lineage>
</organism>
<dbReference type="GO" id="GO:0006556">
    <property type="term" value="P:S-adenosylmethionine biosynthetic process"/>
    <property type="evidence" value="ECO:0007669"/>
    <property type="project" value="TreeGrafter"/>
</dbReference>
<evidence type="ECO:0000259" key="7">
    <source>
        <dbReference type="Pfam" id="PF04321"/>
    </source>
</evidence>
<reference evidence="8" key="1">
    <citation type="journal article" date="2014" name="Int. J. Syst. Evol. Microbiol.">
        <title>Complete genome sequence of Corynebacterium casei LMG S-19264T (=DSM 44701T), isolated from a smear-ripened cheese.</title>
        <authorList>
            <consortium name="US DOE Joint Genome Institute (JGI-PGF)"/>
            <person name="Walter F."/>
            <person name="Albersmeier A."/>
            <person name="Kalinowski J."/>
            <person name="Ruckert C."/>
        </authorList>
    </citation>
    <scope>NUCLEOTIDE SEQUENCE</scope>
    <source>
        <strain evidence="8">KCTC 12343</strain>
    </source>
</reference>
<evidence type="ECO:0000256" key="4">
    <source>
        <dbReference type="ARBA" id="ARBA00017099"/>
    </source>
</evidence>
<evidence type="ECO:0000256" key="3">
    <source>
        <dbReference type="ARBA" id="ARBA00012929"/>
    </source>
</evidence>